<dbReference type="Proteomes" id="UP000572268">
    <property type="component" value="Unassembled WGS sequence"/>
</dbReference>
<dbReference type="EMBL" id="JABANN010000078">
    <property type="protein sequence ID" value="KAF4672405.1"/>
    <property type="molecule type" value="Genomic_DNA"/>
</dbReference>
<gene>
    <name evidence="3" type="ORF">FOL46_009033</name>
    <name evidence="2" type="ORF">FOZ61_009962</name>
</gene>
<proteinExistence type="predicted"/>
<feature type="compositionally biased region" description="Acidic residues" evidence="1">
    <location>
        <begin position="146"/>
        <end position="155"/>
    </location>
</feature>
<evidence type="ECO:0000313" key="5">
    <source>
        <dbReference type="Proteomes" id="UP000572268"/>
    </source>
</evidence>
<name>A0A7J6M3X6_PEROL</name>
<feature type="region of interest" description="Disordered" evidence="1">
    <location>
        <begin position="138"/>
        <end position="171"/>
    </location>
</feature>
<sequence length="271" mass="30719">MSPSSSPSDSGLSSESSAAQTDAFGWPVWQGTRSFKEHGKCSVVVYDTGRTEAGEVIPSGDDDAASDLQKFRVGLTVKGTNKKAWLELPYDDFDQLFTEDDELAGEATDSKGRFDWLVRRLSLTVDAVDDLVLTISNEPSPSVETCSDDNGEDGEDSKAEQKESKSRLRIEQLEKQAKRTKLEAKRRAKIAEIEKIRYEREAEAAAKVRAEAARYTEETQRRMIELKRERDIRMAAAKEEEARRKFEAMKLDKIRQDNIKRRELRSVMDLM</sequence>
<evidence type="ECO:0000256" key="1">
    <source>
        <dbReference type="SAM" id="MobiDB-lite"/>
    </source>
</evidence>
<comment type="caution">
    <text evidence="2">The sequence shown here is derived from an EMBL/GenBank/DDBJ whole genome shotgun (WGS) entry which is preliminary data.</text>
</comment>
<reference evidence="4 5" key="1">
    <citation type="submission" date="2020-04" db="EMBL/GenBank/DDBJ databases">
        <title>Perkinsus olseni comparative genomics.</title>
        <authorList>
            <person name="Bogema D.R."/>
        </authorList>
    </citation>
    <scope>NUCLEOTIDE SEQUENCE [LARGE SCALE GENOMIC DNA]</scope>
    <source>
        <strain evidence="2">ATCC PRA-179</strain>
        <strain evidence="3">ATCC PRA-31</strain>
    </source>
</reference>
<dbReference type="OrthoDB" id="439611at2759"/>
<protein>
    <submittedName>
        <fullName evidence="2">Uncharacterized protein</fullName>
    </submittedName>
</protein>
<evidence type="ECO:0000313" key="2">
    <source>
        <dbReference type="EMBL" id="KAF4666273.1"/>
    </source>
</evidence>
<evidence type="ECO:0000313" key="4">
    <source>
        <dbReference type="Proteomes" id="UP000570595"/>
    </source>
</evidence>
<dbReference type="Proteomes" id="UP000570595">
    <property type="component" value="Unassembled WGS sequence"/>
</dbReference>
<organism evidence="2 4">
    <name type="scientific">Perkinsus olseni</name>
    <name type="common">Perkinsus atlanticus</name>
    <dbReference type="NCBI Taxonomy" id="32597"/>
    <lineage>
        <taxon>Eukaryota</taxon>
        <taxon>Sar</taxon>
        <taxon>Alveolata</taxon>
        <taxon>Perkinsozoa</taxon>
        <taxon>Perkinsea</taxon>
        <taxon>Perkinsida</taxon>
        <taxon>Perkinsidae</taxon>
        <taxon>Perkinsus</taxon>
    </lineage>
</organism>
<dbReference type="AlphaFoldDB" id="A0A7J6M3X6"/>
<feature type="compositionally biased region" description="Basic and acidic residues" evidence="1">
    <location>
        <begin position="156"/>
        <end position="171"/>
    </location>
</feature>
<accession>A0A7J6M3X6</accession>
<evidence type="ECO:0000313" key="3">
    <source>
        <dbReference type="EMBL" id="KAF4672405.1"/>
    </source>
</evidence>
<dbReference type="EMBL" id="JABAHT010000077">
    <property type="protein sequence ID" value="KAF4666273.1"/>
    <property type="molecule type" value="Genomic_DNA"/>
</dbReference>